<feature type="transmembrane region" description="Helical" evidence="1">
    <location>
        <begin position="20"/>
        <end position="37"/>
    </location>
</feature>
<sequence length="170" mass="19532">MNLFENITKSWSKYEINTELFFLLSIFLISILTIYLLTKERKLLIISIISFLIGIFSNFVGIYLVNLLFKIEITEIFKMIPLLTSILILSNLGILIGFYISKRHAKGFNISSIRKEYYSDTIKQTIFLLLLGSSTLLFLSVQTEAVISISILSTILSIWSSYGISKYFLK</sequence>
<protein>
    <submittedName>
        <fullName evidence="2">Uncharacterized protein</fullName>
    </submittedName>
</protein>
<feature type="transmembrane region" description="Helical" evidence="1">
    <location>
        <begin position="44"/>
        <end position="64"/>
    </location>
</feature>
<dbReference type="Proteomes" id="UP000033866">
    <property type="component" value="Unassembled WGS sequence"/>
</dbReference>
<keyword evidence="1" id="KW-0472">Membrane</keyword>
<feature type="transmembrane region" description="Helical" evidence="1">
    <location>
        <begin position="121"/>
        <end position="139"/>
    </location>
</feature>
<proteinExistence type="predicted"/>
<feature type="transmembrane region" description="Helical" evidence="1">
    <location>
        <begin position="145"/>
        <end position="164"/>
    </location>
</feature>
<evidence type="ECO:0000256" key="1">
    <source>
        <dbReference type="SAM" id="Phobius"/>
    </source>
</evidence>
<dbReference type="EMBL" id="LBPV01000025">
    <property type="protein sequence ID" value="KKP65378.1"/>
    <property type="molecule type" value="Genomic_DNA"/>
</dbReference>
<organism evidence="2 3">
    <name type="scientific">candidate division WS6 bacterium GW2011_GWE1_34_7</name>
    <dbReference type="NCBI Taxonomy" id="1619093"/>
    <lineage>
        <taxon>Bacteria</taxon>
        <taxon>Candidatus Dojkabacteria</taxon>
    </lineage>
</organism>
<evidence type="ECO:0000313" key="2">
    <source>
        <dbReference type="EMBL" id="KKP65378.1"/>
    </source>
</evidence>
<accession>A0A0G0B7L2</accession>
<gene>
    <name evidence="2" type="ORF">UR61_C0025G0004</name>
</gene>
<comment type="caution">
    <text evidence="2">The sequence shown here is derived from an EMBL/GenBank/DDBJ whole genome shotgun (WGS) entry which is preliminary data.</text>
</comment>
<feature type="transmembrane region" description="Helical" evidence="1">
    <location>
        <begin position="76"/>
        <end position="100"/>
    </location>
</feature>
<keyword evidence="1" id="KW-1133">Transmembrane helix</keyword>
<reference evidence="2 3" key="1">
    <citation type="journal article" date="2015" name="Nature">
        <title>rRNA introns, odd ribosomes, and small enigmatic genomes across a large radiation of phyla.</title>
        <authorList>
            <person name="Brown C.T."/>
            <person name="Hug L.A."/>
            <person name="Thomas B.C."/>
            <person name="Sharon I."/>
            <person name="Castelle C.J."/>
            <person name="Singh A."/>
            <person name="Wilkins M.J."/>
            <person name="Williams K.H."/>
            <person name="Banfield J.F."/>
        </authorList>
    </citation>
    <scope>NUCLEOTIDE SEQUENCE [LARGE SCALE GENOMIC DNA]</scope>
</reference>
<name>A0A0G0B7L2_9BACT</name>
<evidence type="ECO:0000313" key="3">
    <source>
        <dbReference type="Proteomes" id="UP000033866"/>
    </source>
</evidence>
<dbReference type="AlphaFoldDB" id="A0A0G0B7L2"/>
<keyword evidence="1" id="KW-0812">Transmembrane</keyword>